<dbReference type="CDD" id="cd01292">
    <property type="entry name" value="metallo-dependent_hydrolases"/>
    <property type="match status" value="1"/>
</dbReference>
<dbReference type="GO" id="GO:0016787">
    <property type="term" value="F:hydrolase activity"/>
    <property type="evidence" value="ECO:0007669"/>
    <property type="project" value="InterPro"/>
</dbReference>
<sequence length="279" mass="31371">MIFDCHTHLFGPGMVSGPTDEAIKRAWGPDMHIEATPEQHRRNLEGFSGAIVLAMAAHATGLVVPNAYVADYCRTDPDRLFGFASVDPNHLDCVAEFETAIREMGLKGLKLAPIYQNFYPDDPKHYALYAKAEQLDVPILWHQGTSFVPEGYLDASRPAMLDPIARSFPKLKMIVAHMGHPWIDECISLVRKHPNLYMDVSALGSRPWQFYNALVSAMEYGVQDKILFGSDYPFFGTQKMLDALYQINALVEGTKLPHIPQKFIENIIHRITPEILGFV</sequence>
<dbReference type="SUPFAM" id="SSF51556">
    <property type="entry name" value="Metallo-dependent hydrolases"/>
    <property type="match status" value="1"/>
</dbReference>
<dbReference type="Pfam" id="PF04909">
    <property type="entry name" value="Amidohydro_2"/>
    <property type="match status" value="1"/>
</dbReference>
<dbReference type="Gene3D" id="3.20.20.140">
    <property type="entry name" value="Metal-dependent hydrolases"/>
    <property type="match status" value="1"/>
</dbReference>
<dbReference type="EMBL" id="LCZJ02000026">
    <property type="protein sequence ID" value="KTD85590.1"/>
    <property type="molecule type" value="Genomic_DNA"/>
</dbReference>
<dbReference type="InterPro" id="IPR006680">
    <property type="entry name" value="Amidohydro-rel"/>
</dbReference>
<dbReference type="OrthoDB" id="9771932at2"/>
<dbReference type="AlphaFoldDB" id="A0A0W1AW74"/>
<gene>
    <name evidence="3" type="ORF">UQ64_19010</name>
</gene>
<dbReference type="InterPro" id="IPR032465">
    <property type="entry name" value="ACMSD"/>
</dbReference>
<feature type="domain" description="Amidohydrolase-related" evidence="2">
    <location>
        <begin position="4"/>
        <end position="248"/>
    </location>
</feature>
<evidence type="ECO:0000313" key="3">
    <source>
        <dbReference type="EMBL" id="KTD85590.1"/>
    </source>
</evidence>
<accession>A0A0W1AW74</accession>
<dbReference type="PANTHER" id="PTHR21240">
    <property type="entry name" value="2-AMINO-3-CARBOXYLMUCONATE-6-SEMIALDEHYDE DECARBOXYLASE"/>
    <property type="match status" value="1"/>
</dbReference>
<reference evidence="3 4" key="1">
    <citation type="journal article" date="2015" name="Int. Biodeterior. Biodegradation">
        <title>Physiological and genetic screening methods for the isolation of methyl tert-butyl ether-degrading bacteria for bioremediation purposes.</title>
        <authorList>
            <person name="Guisado I.M."/>
            <person name="Purswani J."/>
            <person name="Gonzalez Lopez J."/>
            <person name="Pozo C."/>
        </authorList>
    </citation>
    <scope>NUCLEOTIDE SEQUENCE [LARGE SCALE GENOMIC DNA]</scope>
    <source>
        <strain evidence="3 4">SH7</strain>
    </source>
</reference>
<dbReference type="InterPro" id="IPR032466">
    <property type="entry name" value="Metal_Hydrolase"/>
</dbReference>
<dbReference type="Proteomes" id="UP000054709">
    <property type="component" value="Unassembled WGS sequence"/>
</dbReference>
<evidence type="ECO:0000259" key="2">
    <source>
        <dbReference type="Pfam" id="PF04909"/>
    </source>
</evidence>
<protein>
    <recommendedName>
        <fullName evidence="2">Amidohydrolase-related domain-containing protein</fullName>
    </recommendedName>
</protein>
<name>A0A0W1AW74_9BACL</name>
<keyword evidence="1" id="KW-0456">Lyase</keyword>
<evidence type="ECO:0000256" key="1">
    <source>
        <dbReference type="ARBA" id="ARBA00023239"/>
    </source>
</evidence>
<evidence type="ECO:0000313" key="4">
    <source>
        <dbReference type="Proteomes" id="UP000054709"/>
    </source>
</evidence>
<dbReference type="GO" id="GO:0016831">
    <property type="term" value="F:carboxy-lyase activity"/>
    <property type="evidence" value="ECO:0007669"/>
    <property type="project" value="InterPro"/>
</dbReference>
<organism evidence="3 4">
    <name type="scientific">Paenibacillus etheri</name>
    <dbReference type="NCBI Taxonomy" id="1306852"/>
    <lineage>
        <taxon>Bacteria</taxon>
        <taxon>Bacillati</taxon>
        <taxon>Bacillota</taxon>
        <taxon>Bacilli</taxon>
        <taxon>Bacillales</taxon>
        <taxon>Paenibacillaceae</taxon>
        <taxon>Paenibacillus</taxon>
    </lineage>
</organism>
<comment type="caution">
    <text evidence="3">The sequence shown here is derived from an EMBL/GenBank/DDBJ whole genome shotgun (WGS) entry which is preliminary data.</text>
</comment>
<keyword evidence="4" id="KW-1185">Reference proteome</keyword>
<proteinExistence type="predicted"/>